<organism evidence="1 2">
    <name type="scientific">Rotaria magnacalcarata</name>
    <dbReference type="NCBI Taxonomy" id="392030"/>
    <lineage>
        <taxon>Eukaryota</taxon>
        <taxon>Metazoa</taxon>
        <taxon>Spiralia</taxon>
        <taxon>Gnathifera</taxon>
        <taxon>Rotifera</taxon>
        <taxon>Eurotatoria</taxon>
        <taxon>Bdelloidea</taxon>
        <taxon>Philodinida</taxon>
        <taxon>Philodinidae</taxon>
        <taxon>Rotaria</taxon>
    </lineage>
</organism>
<sequence>MIFSYAVGTAHGFTIFNYKQNRILAAKCTLDPNALGSTSAVPSSTGESTLIRGRSLKKSLRESFRRLRKGRTIKKATMMLTPKRTDENNPLFSTNMHLEEIIRVPVERQVEFREFKPVDDQVASMVRCLYFAKTYLNSGKI</sequence>
<comment type="caution">
    <text evidence="1">The sequence shown here is derived from an EMBL/GenBank/DDBJ whole genome shotgun (WGS) entry which is preliminary data.</text>
</comment>
<dbReference type="EMBL" id="CAJOBI010366888">
    <property type="protein sequence ID" value="CAF5228522.1"/>
    <property type="molecule type" value="Genomic_DNA"/>
</dbReference>
<dbReference type="Proteomes" id="UP000676336">
    <property type="component" value="Unassembled WGS sequence"/>
</dbReference>
<name>A0A8S3KF73_9BILA</name>
<proteinExistence type="predicted"/>
<evidence type="ECO:0000313" key="1">
    <source>
        <dbReference type="EMBL" id="CAF5228522.1"/>
    </source>
</evidence>
<gene>
    <name evidence="1" type="ORF">SMN809_LOCUS85798</name>
</gene>
<reference evidence="1" key="1">
    <citation type="submission" date="2021-02" db="EMBL/GenBank/DDBJ databases">
        <authorList>
            <person name="Nowell W R."/>
        </authorList>
    </citation>
    <scope>NUCLEOTIDE SEQUENCE</scope>
</reference>
<dbReference type="AlphaFoldDB" id="A0A8S3KF73"/>
<feature type="non-terminal residue" evidence="1">
    <location>
        <position position="141"/>
    </location>
</feature>
<accession>A0A8S3KF73</accession>
<protein>
    <submittedName>
        <fullName evidence="1">Uncharacterized protein</fullName>
    </submittedName>
</protein>
<evidence type="ECO:0000313" key="2">
    <source>
        <dbReference type="Proteomes" id="UP000676336"/>
    </source>
</evidence>